<reference evidence="2" key="2">
    <citation type="journal article" date="2020" name="Nat. Commun.">
        <title>Large-scale genome sequencing of mycorrhizal fungi provides insights into the early evolution of symbiotic traits.</title>
        <authorList>
            <person name="Miyauchi S."/>
            <person name="Kiss E."/>
            <person name="Kuo A."/>
            <person name="Drula E."/>
            <person name="Kohler A."/>
            <person name="Sanchez-Garcia M."/>
            <person name="Morin E."/>
            <person name="Andreopoulos B."/>
            <person name="Barry K.W."/>
            <person name="Bonito G."/>
            <person name="Buee M."/>
            <person name="Carver A."/>
            <person name="Chen C."/>
            <person name="Cichocki N."/>
            <person name="Clum A."/>
            <person name="Culley D."/>
            <person name="Crous P.W."/>
            <person name="Fauchery L."/>
            <person name="Girlanda M."/>
            <person name="Hayes R.D."/>
            <person name="Keri Z."/>
            <person name="LaButti K."/>
            <person name="Lipzen A."/>
            <person name="Lombard V."/>
            <person name="Magnuson J."/>
            <person name="Maillard F."/>
            <person name="Murat C."/>
            <person name="Nolan M."/>
            <person name="Ohm R.A."/>
            <person name="Pangilinan J."/>
            <person name="Pereira M.F."/>
            <person name="Perotto S."/>
            <person name="Peter M."/>
            <person name="Pfister S."/>
            <person name="Riley R."/>
            <person name="Sitrit Y."/>
            <person name="Stielow J.B."/>
            <person name="Szollosi G."/>
            <person name="Zifcakova L."/>
            <person name="Stursova M."/>
            <person name="Spatafora J.W."/>
            <person name="Tedersoo L."/>
            <person name="Vaario L.M."/>
            <person name="Yamada A."/>
            <person name="Yan M."/>
            <person name="Wang P."/>
            <person name="Xu J."/>
            <person name="Bruns T."/>
            <person name="Baldrian P."/>
            <person name="Vilgalys R."/>
            <person name="Dunand C."/>
            <person name="Henrissat B."/>
            <person name="Grigoriev I.V."/>
            <person name="Hibbett D."/>
            <person name="Nagy L.G."/>
            <person name="Martin F.M."/>
        </authorList>
    </citation>
    <scope>NUCLEOTIDE SEQUENCE</scope>
    <source>
        <strain evidence="2">BED1</strain>
    </source>
</reference>
<evidence type="ECO:0000259" key="1">
    <source>
        <dbReference type="Pfam" id="PF20236"/>
    </source>
</evidence>
<reference evidence="2" key="1">
    <citation type="submission" date="2019-10" db="EMBL/GenBank/DDBJ databases">
        <authorList>
            <consortium name="DOE Joint Genome Institute"/>
            <person name="Kuo A."/>
            <person name="Miyauchi S."/>
            <person name="Kiss E."/>
            <person name="Drula E."/>
            <person name="Kohler A."/>
            <person name="Sanchez-Garcia M."/>
            <person name="Andreopoulos B."/>
            <person name="Barry K.W."/>
            <person name="Bonito G."/>
            <person name="Buee M."/>
            <person name="Carver A."/>
            <person name="Chen C."/>
            <person name="Cichocki N."/>
            <person name="Clum A."/>
            <person name="Culley D."/>
            <person name="Crous P.W."/>
            <person name="Fauchery L."/>
            <person name="Girlanda M."/>
            <person name="Hayes R."/>
            <person name="Keri Z."/>
            <person name="LaButti K."/>
            <person name="Lipzen A."/>
            <person name="Lombard V."/>
            <person name="Magnuson J."/>
            <person name="Maillard F."/>
            <person name="Morin E."/>
            <person name="Murat C."/>
            <person name="Nolan M."/>
            <person name="Ohm R."/>
            <person name="Pangilinan J."/>
            <person name="Pereira M."/>
            <person name="Perotto S."/>
            <person name="Peter M."/>
            <person name="Riley R."/>
            <person name="Sitrit Y."/>
            <person name="Stielow B."/>
            <person name="Szollosi G."/>
            <person name="Zifcakova L."/>
            <person name="Stursova M."/>
            <person name="Spatafora J.W."/>
            <person name="Tedersoo L."/>
            <person name="Vaario L.-M."/>
            <person name="Yamada A."/>
            <person name="Yan M."/>
            <person name="Wang P."/>
            <person name="Xu J."/>
            <person name="Bruns T."/>
            <person name="Baldrian P."/>
            <person name="Vilgalys R."/>
            <person name="Henrissat B."/>
            <person name="Grigoriev I.V."/>
            <person name="Hibbett D."/>
            <person name="Nagy L.G."/>
            <person name="Martin F.M."/>
        </authorList>
    </citation>
    <scope>NUCLEOTIDE SEQUENCE</scope>
    <source>
        <strain evidence="2">BED1</strain>
    </source>
</reference>
<proteinExistence type="predicted"/>
<dbReference type="AlphaFoldDB" id="A0AAD4C6R6"/>
<keyword evidence="3" id="KW-1185">Reference proteome</keyword>
<name>A0AAD4C6R6_BOLED</name>
<evidence type="ECO:0000313" key="2">
    <source>
        <dbReference type="EMBL" id="KAF8450825.1"/>
    </source>
</evidence>
<protein>
    <recommendedName>
        <fullName evidence="1">DUF6593 domain-containing protein</fullName>
    </recommendedName>
</protein>
<accession>A0AAD4C6R6</accession>
<dbReference type="Proteomes" id="UP001194468">
    <property type="component" value="Unassembled WGS sequence"/>
</dbReference>
<organism evidence="2 3">
    <name type="scientific">Boletus edulis BED1</name>
    <dbReference type="NCBI Taxonomy" id="1328754"/>
    <lineage>
        <taxon>Eukaryota</taxon>
        <taxon>Fungi</taxon>
        <taxon>Dikarya</taxon>
        <taxon>Basidiomycota</taxon>
        <taxon>Agaricomycotina</taxon>
        <taxon>Agaricomycetes</taxon>
        <taxon>Agaricomycetidae</taxon>
        <taxon>Boletales</taxon>
        <taxon>Boletineae</taxon>
        <taxon>Boletaceae</taxon>
        <taxon>Boletoideae</taxon>
        <taxon>Boletus</taxon>
    </lineage>
</organism>
<dbReference type="Pfam" id="PF20236">
    <property type="entry name" value="DUF6593"/>
    <property type="match status" value="1"/>
</dbReference>
<comment type="caution">
    <text evidence="2">The sequence shown here is derived from an EMBL/GenBank/DDBJ whole genome shotgun (WGS) entry which is preliminary data.</text>
</comment>
<dbReference type="InterPro" id="IPR046528">
    <property type="entry name" value="DUF6593"/>
</dbReference>
<gene>
    <name evidence="2" type="ORF">L210DRAFT_842800</name>
</gene>
<sequence length="173" mass="19599">MANTDIVLRFVLSTDSNVDMRTFRVLQVLGNATEELEVYKFSHPLTGHSTGTTTFHRKNLDTSIFETAGHVEWFSSFNATVCFGVDECSVKDLRKTENGGHRSRRFKASGVEYKWKLGESGTDMLCIDSKDKHVAVWSGEDRKLTVAPRCAAILDRIVVTCFLNIWFKSLGRW</sequence>
<dbReference type="EMBL" id="WHUW01000002">
    <property type="protein sequence ID" value="KAF8450825.1"/>
    <property type="molecule type" value="Genomic_DNA"/>
</dbReference>
<evidence type="ECO:0000313" key="3">
    <source>
        <dbReference type="Proteomes" id="UP001194468"/>
    </source>
</evidence>
<feature type="domain" description="DUF6593" evidence="1">
    <location>
        <begin position="37"/>
        <end position="162"/>
    </location>
</feature>